<dbReference type="InterPro" id="IPR032632">
    <property type="entry name" value="Peptidase_M16_M"/>
</dbReference>
<evidence type="ECO:0000313" key="4">
    <source>
        <dbReference type="Proteomes" id="UP001352852"/>
    </source>
</evidence>
<comment type="caution">
    <text evidence="3">The sequence shown here is derived from an EMBL/GenBank/DDBJ whole genome shotgun (WGS) entry which is preliminary data.</text>
</comment>
<organism evidence="3 4">
    <name type="scientific">Characodon lateralis</name>
    <dbReference type="NCBI Taxonomy" id="208331"/>
    <lineage>
        <taxon>Eukaryota</taxon>
        <taxon>Metazoa</taxon>
        <taxon>Chordata</taxon>
        <taxon>Craniata</taxon>
        <taxon>Vertebrata</taxon>
        <taxon>Euteleostomi</taxon>
        <taxon>Actinopterygii</taxon>
        <taxon>Neopterygii</taxon>
        <taxon>Teleostei</taxon>
        <taxon>Neoteleostei</taxon>
        <taxon>Acanthomorphata</taxon>
        <taxon>Ovalentaria</taxon>
        <taxon>Atherinomorphae</taxon>
        <taxon>Cyprinodontiformes</taxon>
        <taxon>Goodeidae</taxon>
        <taxon>Characodon</taxon>
    </lineage>
</organism>
<dbReference type="Proteomes" id="UP001352852">
    <property type="component" value="Unassembled WGS sequence"/>
</dbReference>
<name>A0ABU7EEP3_9TELE</name>
<proteinExistence type="predicted"/>
<dbReference type="InterPro" id="IPR011249">
    <property type="entry name" value="Metalloenz_LuxS/M16"/>
</dbReference>
<dbReference type="SUPFAM" id="SSF63411">
    <property type="entry name" value="LuxS/MPP-like metallohydrolase"/>
    <property type="match status" value="1"/>
</dbReference>
<keyword evidence="1" id="KW-0479">Metal-binding</keyword>
<dbReference type="PANTHER" id="PTHR43690:SF18">
    <property type="entry name" value="INSULIN-DEGRADING ENZYME-RELATED"/>
    <property type="match status" value="1"/>
</dbReference>
<evidence type="ECO:0000313" key="3">
    <source>
        <dbReference type="EMBL" id="MED6285743.1"/>
    </source>
</evidence>
<gene>
    <name evidence="3" type="ORF">CHARACLAT_032254</name>
</gene>
<dbReference type="Pfam" id="PF16187">
    <property type="entry name" value="Peptidase_M16_M"/>
    <property type="match status" value="1"/>
</dbReference>
<dbReference type="Gene3D" id="3.30.830.10">
    <property type="entry name" value="Metalloenzyme, LuxS/M16 peptidase-like"/>
    <property type="match status" value="1"/>
</dbReference>
<sequence>MLQTLGPQQRIYEEIQRIEANEFHYQEQIDPIEYVEDICENMQLFPKEDLLTGDQLMFEYNPEVIGAALSLLTPENANLMLLSPEHEGLCPLREKWFGTQYSVEDIQQSWMEQWSGNMELHSDLHLPAENKFIGG</sequence>
<keyword evidence="4" id="KW-1185">Reference proteome</keyword>
<protein>
    <recommendedName>
        <fullName evidence="2">Peptidase M16 middle/third domain-containing protein</fullName>
    </recommendedName>
</protein>
<reference evidence="3 4" key="1">
    <citation type="submission" date="2021-06" db="EMBL/GenBank/DDBJ databases">
        <authorList>
            <person name="Palmer J.M."/>
        </authorList>
    </citation>
    <scope>NUCLEOTIDE SEQUENCE [LARGE SCALE GENOMIC DNA]</scope>
    <source>
        <strain evidence="3 4">CL_MEX2019</strain>
        <tissue evidence="3">Muscle</tissue>
    </source>
</reference>
<evidence type="ECO:0000259" key="2">
    <source>
        <dbReference type="Pfam" id="PF16187"/>
    </source>
</evidence>
<dbReference type="InterPro" id="IPR050626">
    <property type="entry name" value="Peptidase_M16"/>
</dbReference>
<accession>A0ABU7EEP3</accession>
<dbReference type="EMBL" id="JAHUTJ010054833">
    <property type="protein sequence ID" value="MED6285743.1"/>
    <property type="molecule type" value="Genomic_DNA"/>
</dbReference>
<evidence type="ECO:0000256" key="1">
    <source>
        <dbReference type="ARBA" id="ARBA00022723"/>
    </source>
</evidence>
<feature type="domain" description="Peptidase M16 middle/third" evidence="2">
    <location>
        <begin position="23"/>
        <end position="133"/>
    </location>
</feature>
<dbReference type="PANTHER" id="PTHR43690">
    <property type="entry name" value="NARDILYSIN"/>
    <property type="match status" value="1"/>
</dbReference>